<evidence type="ECO:0000313" key="1">
    <source>
        <dbReference type="EMBL" id="MBX30002.1"/>
    </source>
</evidence>
<organism evidence="1">
    <name type="scientific">Rhizophora mucronata</name>
    <name type="common">Asiatic mangrove</name>
    <dbReference type="NCBI Taxonomy" id="61149"/>
    <lineage>
        <taxon>Eukaryota</taxon>
        <taxon>Viridiplantae</taxon>
        <taxon>Streptophyta</taxon>
        <taxon>Embryophyta</taxon>
        <taxon>Tracheophyta</taxon>
        <taxon>Spermatophyta</taxon>
        <taxon>Magnoliopsida</taxon>
        <taxon>eudicotyledons</taxon>
        <taxon>Gunneridae</taxon>
        <taxon>Pentapetalae</taxon>
        <taxon>rosids</taxon>
        <taxon>fabids</taxon>
        <taxon>Malpighiales</taxon>
        <taxon>Rhizophoraceae</taxon>
        <taxon>Rhizophora</taxon>
    </lineage>
</organism>
<reference evidence="1" key="1">
    <citation type="submission" date="2018-02" db="EMBL/GenBank/DDBJ databases">
        <title>Rhizophora mucronata_Transcriptome.</title>
        <authorList>
            <person name="Meera S.P."/>
            <person name="Sreeshan A."/>
            <person name="Augustine A."/>
        </authorList>
    </citation>
    <scope>NUCLEOTIDE SEQUENCE</scope>
    <source>
        <tissue evidence="1">Leaf</tissue>
    </source>
</reference>
<dbReference type="AlphaFoldDB" id="A0A2P2MIJ9"/>
<dbReference type="EMBL" id="GGEC01049518">
    <property type="protein sequence ID" value="MBX30002.1"/>
    <property type="molecule type" value="Transcribed_RNA"/>
</dbReference>
<accession>A0A2P2MIJ9</accession>
<sequence length="33" mass="3961">MLTELTPFTYTHIWNTQHGTIARDSEFNFGYRI</sequence>
<name>A0A2P2MIJ9_RHIMU</name>
<proteinExistence type="predicted"/>
<protein>
    <submittedName>
        <fullName evidence="1">Uncharacterized protein</fullName>
    </submittedName>
</protein>